<dbReference type="AlphaFoldDB" id="A0A374NZU0"/>
<sequence length="623" mass="73317">MCNIKIFVTHIPNKEDEIINNNLMINVVAGADYQTKPLSDSFVPDNTGDNISKKNKAYCELTTQYWAWKNIKADYYGFCHYRRFLSLTNKKYTSNDPSGRGQIYIKVLNDTTAHMYQLDNDRSMQAYIEKFDCILPCKQNLSTLPTPIGKQQNVYKHFEGHNRLFMNGEDLQILLDIISEKFPQYFSIANEFLNQSFFWGYNCFILKKEYFFELCDFEFSVLKELENRIDMSNYNQQMARMPGFMGEILSCIYFYKLIKEKPNLRLSEVQLLYFENTLKNTQINPIKTNNIPIVFNIDNIPPFLFLVTIKSLLNNIYKAEQYDIIILHWNISSNFIKLFDEQFYDYTNIRVSYINLCNIYDTLKERHLYPADSRILLPWILSEYNSVACFNWNILFNQNIKNLNTISLNDQLIIGCKDILMIGMANDVSDKYEKFLVDDLKIEDKNNLLDYRAFIMNLSQIRQTMQPLKMLNQLNNIGQNKKLSISEELNIIFQKKMFLECYELLYYYTEDINETRVIKQAPLNLYNKYNANENKAFLISYNPSCLGSLNGSKINIAYWNIARTLDVYHLLLEHFSFVLCSSGIQPLKHRSLSNKAKGCLRCIRDHGFLYTVKYGIKKIIALN</sequence>
<proteinExistence type="predicted"/>
<protein>
    <submittedName>
        <fullName evidence="2">DUF4422 domain-containing protein</fullName>
    </submittedName>
</protein>
<dbReference type="InterPro" id="IPR029044">
    <property type="entry name" value="Nucleotide-diphossugar_trans"/>
</dbReference>
<accession>A0A374NZU0</accession>
<dbReference type="RefSeq" id="WP_117622804.1">
    <property type="nucleotide sequence ID" value="NZ_QSON01000019.1"/>
</dbReference>
<dbReference type="EMBL" id="QSON01000019">
    <property type="protein sequence ID" value="RGI97534.1"/>
    <property type="molecule type" value="Genomic_DNA"/>
</dbReference>
<dbReference type="InterPro" id="IPR025536">
    <property type="entry name" value="DUF4422"/>
</dbReference>
<comment type="caution">
    <text evidence="2">The sequence shown here is derived from an EMBL/GenBank/DDBJ whole genome shotgun (WGS) entry which is preliminary data.</text>
</comment>
<name>A0A374NZU0_9FIRM</name>
<gene>
    <name evidence="2" type="ORF">DXD79_27385</name>
</gene>
<reference evidence="2 3" key="1">
    <citation type="submission" date="2018-08" db="EMBL/GenBank/DDBJ databases">
        <title>A genome reference for cultivated species of the human gut microbiota.</title>
        <authorList>
            <person name="Zou Y."/>
            <person name="Xue W."/>
            <person name="Luo G."/>
        </authorList>
    </citation>
    <scope>NUCLEOTIDE SEQUENCE [LARGE SCALE GENOMIC DNA]</scope>
    <source>
        <strain evidence="2 3">TM09-12</strain>
    </source>
</reference>
<evidence type="ECO:0000313" key="3">
    <source>
        <dbReference type="Proteomes" id="UP000263014"/>
    </source>
</evidence>
<evidence type="ECO:0000259" key="1">
    <source>
        <dbReference type="Pfam" id="PF14393"/>
    </source>
</evidence>
<dbReference type="Proteomes" id="UP000263014">
    <property type="component" value="Unassembled WGS sequence"/>
</dbReference>
<organism evidence="2 3">
    <name type="scientific">Hungatella hathewayi</name>
    <dbReference type="NCBI Taxonomy" id="154046"/>
    <lineage>
        <taxon>Bacteria</taxon>
        <taxon>Bacillati</taxon>
        <taxon>Bacillota</taxon>
        <taxon>Clostridia</taxon>
        <taxon>Lachnospirales</taxon>
        <taxon>Lachnospiraceae</taxon>
        <taxon>Hungatella</taxon>
    </lineage>
</organism>
<dbReference type="Pfam" id="PF14393">
    <property type="entry name" value="DUF4422"/>
    <property type="match status" value="1"/>
</dbReference>
<dbReference type="SUPFAM" id="SSF53448">
    <property type="entry name" value="Nucleotide-diphospho-sugar transferases"/>
    <property type="match status" value="1"/>
</dbReference>
<feature type="domain" description="DUF4422" evidence="1">
    <location>
        <begin position="13"/>
        <end position="255"/>
    </location>
</feature>
<evidence type="ECO:0000313" key="2">
    <source>
        <dbReference type="EMBL" id="RGI97534.1"/>
    </source>
</evidence>